<evidence type="ECO:0000313" key="2">
    <source>
        <dbReference type="EMBL" id="BBZ77751.1"/>
    </source>
</evidence>
<dbReference type="PROSITE" id="PS50943">
    <property type="entry name" value="HTH_CROC1"/>
    <property type="match status" value="1"/>
</dbReference>
<reference evidence="2 3" key="1">
    <citation type="journal article" date="2019" name="Emerg. Microbes Infect.">
        <title>Comprehensive subspecies identification of 175 nontuberculous mycobacteria species based on 7547 genomic profiles.</title>
        <authorList>
            <person name="Matsumoto Y."/>
            <person name="Kinjo T."/>
            <person name="Motooka D."/>
            <person name="Nabeya D."/>
            <person name="Jung N."/>
            <person name="Uechi K."/>
            <person name="Horii T."/>
            <person name="Iida T."/>
            <person name="Fujita J."/>
            <person name="Nakamura S."/>
        </authorList>
    </citation>
    <scope>NUCLEOTIDE SEQUENCE [LARGE SCALE GENOMIC DNA]</scope>
    <source>
        <strain evidence="2 3">JCM 30275</strain>
    </source>
</reference>
<dbReference type="Pfam" id="PF01381">
    <property type="entry name" value="HTH_3"/>
    <property type="match status" value="1"/>
</dbReference>
<gene>
    <name evidence="2" type="ORF">MANY_30880</name>
</gene>
<keyword evidence="3" id="KW-1185">Reference proteome</keyword>
<organism evidence="2 3">
    <name type="scientific">Mycolicibacterium anyangense</name>
    <dbReference type="NCBI Taxonomy" id="1431246"/>
    <lineage>
        <taxon>Bacteria</taxon>
        <taxon>Bacillati</taxon>
        <taxon>Actinomycetota</taxon>
        <taxon>Actinomycetes</taxon>
        <taxon>Mycobacteriales</taxon>
        <taxon>Mycobacteriaceae</taxon>
        <taxon>Mycolicibacterium</taxon>
    </lineage>
</organism>
<dbReference type="Gene3D" id="1.10.260.40">
    <property type="entry name" value="lambda repressor-like DNA-binding domains"/>
    <property type="match status" value="1"/>
</dbReference>
<sequence length="62" mass="6533">MRAIMARNRISQQEAADAAGISQSSISRRLAGVAPFTVNEIYQIASLCGVDPTDLLPTKASA</sequence>
<dbReference type="AlphaFoldDB" id="A0A6N4WEZ5"/>
<dbReference type="EMBL" id="AP022620">
    <property type="protein sequence ID" value="BBZ77751.1"/>
    <property type="molecule type" value="Genomic_DNA"/>
</dbReference>
<evidence type="ECO:0000259" key="1">
    <source>
        <dbReference type="PROSITE" id="PS50943"/>
    </source>
</evidence>
<dbReference type="KEGG" id="many:MANY_30880"/>
<dbReference type="CDD" id="cd00093">
    <property type="entry name" value="HTH_XRE"/>
    <property type="match status" value="1"/>
</dbReference>
<dbReference type="GO" id="GO:0003677">
    <property type="term" value="F:DNA binding"/>
    <property type="evidence" value="ECO:0007669"/>
    <property type="project" value="InterPro"/>
</dbReference>
<feature type="domain" description="HTH cro/C1-type" evidence="1">
    <location>
        <begin position="1"/>
        <end position="55"/>
    </location>
</feature>
<protein>
    <recommendedName>
        <fullName evidence="1">HTH cro/C1-type domain-containing protein</fullName>
    </recommendedName>
</protein>
<dbReference type="InterPro" id="IPR001387">
    <property type="entry name" value="Cro/C1-type_HTH"/>
</dbReference>
<dbReference type="SUPFAM" id="SSF47413">
    <property type="entry name" value="lambda repressor-like DNA-binding domains"/>
    <property type="match status" value="1"/>
</dbReference>
<dbReference type="SMART" id="SM00530">
    <property type="entry name" value="HTH_XRE"/>
    <property type="match status" value="1"/>
</dbReference>
<dbReference type="InterPro" id="IPR010982">
    <property type="entry name" value="Lambda_DNA-bd_dom_sf"/>
</dbReference>
<evidence type="ECO:0000313" key="3">
    <source>
        <dbReference type="Proteomes" id="UP000467249"/>
    </source>
</evidence>
<accession>A0A6N4WEZ5</accession>
<name>A0A6N4WEZ5_9MYCO</name>
<proteinExistence type="predicted"/>
<dbReference type="Proteomes" id="UP000467249">
    <property type="component" value="Chromosome"/>
</dbReference>